<organism evidence="1 2">
    <name type="scientific">Lacrimispora amygdalina</name>
    <dbReference type="NCBI Taxonomy" id="253257"/>
    <lineage>
        <taxon>Bacteria</taxon>
        <taxon>Bacillati</taxon>
        <taxon>Bacillota</taxon>
        <taxon>Clostridia</taxon>
        <taxon>Lachnospirales</taxon>
        <taxon>Lachnospiraceae</taxon>
        <taxon>Lacrimispora</taxon>
    </lineage>
</organism>
<dbReference type="RefSeq" id="WP_346066497.1">
    <property type="nucleotide sequence ID" value="NZ_BRPJ01000101.1"/>
</dbReference>
<keyword evidence="2" id="KW-1185">Reference proteome</keyword>
<dbReference type="EMBL" id="BRPJ01000101">
    <property type="protein sequence ID" value="GLB33072.1"/>
    <property type="molecule type" value="Genomic_DNA"/>
</dbReference>
<evidence type="ECO:0000313" key="1">
    <source>
        <dbReference type="EMBL" id="GLB33072.1"/>
    </source>
</evidence>
<reference evidence="1 2" key="1">
    <citation type="journal article" date="2024" name="Int. J. Syst. Evol. Microbiol.">
        <title>Lacrimispora brassicae sp. nov. isolated from fermented cabbage, and proposal of Clostridium indicum Gundawar et al. 2019 and Clostridium methoxybenzovorans Mechichi et al. 1999 as heterotypic synonyms of Lacrimispora amygdalina (Parshina et al. 2003) Haas and Blanchard 2020 and Lacrimispora indolis (McClung and McCoy 1957) Haas and Blanchard 2020, respectively.</title>
        <authorList>
            <person name="Kobayashi H."/>
            <person name="Tanizawa Y."/>
            <person name="Sakamoto M."/>
            <person name="Ohkuma M."/>
            <person name="Tohno M."/>
        </authorList>
    </citation>
    <scope>NUCLEOTIDE SEQUENCE [LARGE SCALE GENOMIC DNA]</scope>
    <source>
        <strain evidence="1 2">DSM 12857</strain>
    </source>
</reference>
<comment type="caution">
    <text evidence="1">The sequence shown here is derived from an EMBL/GenBank/DDBJ whole genome shotgun (WGS) entry which is preliminary data.</text>
</comment>
<name>A0ABQ5MDY8_9FIRM</name>
<evidence type="ECO:0000313" key="2">
    <source>
        <dbReference type="Proteomes" id="UP001419084"/>
    </source>
</evidence>
<protein>
    <submittedName>
        <fullName evidence="1">Uncharacterized protein</fullName>
    </submittedName>
</protein>
<dbReference type="Proteomes" id="UP001419084">
    <property type="component" value="Unassembled WGS sequence"/>
</dbReference>
<accession>A0ABQ5MDY8</accession>
<proteinExistence type="predicted"/>
<sequence length="142" mass="15403">MENRYCLQMVSCGDGCGGNGGSATENVYSTEETVCGKWIDGKTIYRKVIVGKLAKDSVGSTAFANVSDLAIDCLVNLYGNTKENNNVVQLTLQTSYNLPDGINGAINMYYDNINGIIYYCFLNNNGSYSGSVANVILEYTKK</sequence>
<gene>
    <name evidence="1" type="ORF">LAD12857_49950</name>
</gene>